<sequence length="271" mass="28585">MSSRLKFVNVVVLLIVLVRCTNHVETEVVDCEANKPSVTVESTTDPTTCDSNDGSIVVAGTGGSESYQYSLNGGTYQSSATFAGLGGGTYTITVRDSKGCENVVQGTLVIKSTDLAATYEITEDSECLTNNGTITVNATGTNTPFEFSIGSGSFSSTNTFTDLHYGAYTVRVRDSQGCTISLSISVVRGQTGVSWTGDIKPIIDANCAISGCHVSGNQIPDWSNLTNVQNNATNIKTRTSNGSMPPASQPRLTQEQITKIACWVDDGAKSD</sequence>
<evidence type="ECO:0000313" key="1">
    <source>
        <dbReference type="EMBL" id="MFD0998375.1"/>
    </source>
</evidence>
<evidence type="ECO:0000313" key="2">
    <source>
        <dbReference type="Proteomes" id="UP001597112"/>
    </source>
</evidence>
<organism evidence="1 2">
    <name type="scientific">Ohtaekwangia kribbensis</name>
    <dbReference type="NCBI Taxonomy" id="688913"/>
    <lineage>
        <taxon>Bacteria</taxon>
        <taxon>Pseudomonadati</taxon>
        <taxon>Bacteroidota</taxon>
        <taxon>Cytophagia</taxon>
        <taxon>Cytophagales</taxon>
        <taxon>Fulvivirgaceae</taxon>
        <taxon>Ohtaekwangia</taxon>
    </lineage>
</organism>
<protein>
    <recommendedName>
        <fullName evidence="3">SprB repeat-containing protein</fullName>
    </recommendedName>
</protein>
<dbReference type="Pfam" id="PF13573">
    <property type="entry name" value="SprB"/>
    <property type="match status" value="2"/>
</dbReference>
<evidence type="ECO:0008006" key="3">
    <source>
        <dbReference type="Google" id="ProtNLM"/>
    </source>
</evidence>
<gene>
    <name evidence="1" type="ORF">ACFQ21_03615</name>
</gene>
<name>A0ABW3JXD8_9BACT</name>
<dbReference type="Proteomes" id="UP001597112">
    <property type="component" value="Unassembled WGS sequence"/>
</dbReference>
<dbReference type="EMBL" id="JBHTKA010000001">
    <property type="protein sequence ID" value="MFD0998375.1"/>
    <property type="molecule type" value="Genomic_DNA"/>
</dbReference>
<reference evidence="2" key="1">
    <citation type="journal article" date="2019" name="Int. J. Syst. Evol. Microbiol.">
        <title>The Global Catalogue of Microorganisms (GCM) 10K type strain sequencing project: providing services to taxonomists for standard genome sequencing and annotation.</title>
        <authorList>
            <consortium name="The Broad Institute Genomics Platform"/>
            <consortium name="The Broad Institute Genome Sequencing Center for Infectious Disease"/>
            <person name="Wu L."/>
            <person name="Ma J."/>
        </authorList>
    </citation>
    <scope>NUCLEOTIDE SEQUENCE [LARGE SCALE GENOMIC DNA]</scope>
    <source>
        <strain evidence="2">CCUG 58938</strain>
    </source>
</reference>
<comment type="caution">
    <text evidence="1">The sequence shown here is derived from an EMBL/GenBank/DDBJ whole genome shotgun (WGS) entry which is preliminary data.</text>
</comment>
<proteinExistence type="predicted"/>
<dbReference type="InterPro" id="IPR025667">
    <property type="entry name" value="SprB_repeat"/>
</dbReference>
<accession>A0ABW3JXD8</accession>
<keyword evidence="2" id="KW-1185">Reference proteome</keyword>
<dbReference type="RefSeq" id="WP_377574971.1">
    <property type="nucleotide sequence ID" value="NZ_JBHTKA010000001.1"/>
</dbReference>